<feature type="compositionally biased region" description="Gly residues" evidence="7">
    <location>
        <begin position="286"/>
        <end position="299"/>
    </location>
</feature>
<dbReference type="InterPro" id="IPR007146">
    <property type="entry name" value="Sas10/Utp3/C1D"/>
</dbReference>
<dbReference type="InParanoid" id="U5HJM9"/>
<keyword evidence="5 6" id="KW-0539">Nucleus</keyword>
<sequence>MSLTEADPSKTLETLSTTVDQLEATLAPLLASRTSLTDLFAQLETQGTALSPIERAHARIMLAYTVHDLIWVYLRICAINPATHPVMAELTRLKNYFSKLHRAEPSILQTNQPQTELEAGPSTMSINDNVQRTNLDINAATRFINAVIGGKKNLDPKGKHTRFDGEEGEEENGSSSSASSEQEVAKSLGKKEGKSEAKKQVKKVPMGRPKMDPFMGFDDQTTSSKPNQKEAKLKRKSVEATPTTTSSEGKKKRKRALSVSDVEPTSTSTSAAPLSKHQKKTLRLKAGGGLPGEGAGSGSKDGEGKTRSPKKVKKATKE</sequence>
<organism evidence="8">
    <name type="scientific">Microbotryum lychnidis-dioicae (strain p1A1 Lamole / MvSl-1064)</name>
    <name type="common">Anther smut fungus</name>
    <dbReference type="NCBI Taxonomy" id="683840"/>
    <lineage>
        <taxon>Eukaryota</taxon>
        <taxon>Fungi</taxon>
        <taxon>Dikarya</taxon>
        <taxon>Basidiomycota</taxon>
        <taxon>Pucciniomycotina</taxon>
        <taxon>Microbotryomycetes</taxon>
        <taxon>Microbotryales</taxon>
        <taxon>Microbotryaceae</taxon>
        <taxon>Microbotryum</taxon>
    </lineage>
</organism>
<protein>
    <recommendedName>
        <fullName evidence="6">Exosome complex protein</fullName>
    </recommendedName>
</protein>
<keyword evidence="10" id="KW-1185">Reference proteome</keyword>
<dbReference type="GO" id="GO:0000460">
    <property type="term" value="P:maturation of 5.8S rRNA"/>
    <property type="evidence" value="ECO:0007669"/>
    <property type="project" value="TreeGrafter"/>
</dbReference>
<reference evidence="8" key="2">
    <citation type="submission" date="2010-11" db="EMBL/GenBank/DDBJ databases">
        <authorList>
            <consortium name="The Broad Institute Genome Sequencing Platform"/>
            <person name="Earl A."/>
            <person name="Ward D."/>
            <person name="Feldgarden M."/>
            <person name="Gevers D."/>
            <person name="Butler R."/>
            <person name="Young S.K."/>
            <person name="Zeng Q."/>
            <person name="Gargeya S."/>
            <person name="Fitzgerald M."/>
            <person name="Haas B."/>
            <person name="Abouelleil A."/>
            <person name="Alvarado L."/>
            <person name="Arachchi H.M."/>
            <person name="Berlin A."/>
            <person name="Brown A."/>
            <person name="Chapman S.B."/>
            <person name="Chen Z."/>
            <person name="Dunbar C."/>
            <person name="Freedman E."/>
            <person name="Gearin G."/>
            <person name="Gellesch M."/>
            <person name="Goldberg J."/>
            <person name="Griggs A."/>
            <person name="Gujja S."/>
            <person name="Heilman E."/>
            <person name="Heiman D."/>
            <person name="Howarth C."/>
            <person name="Larson L."/>
            <person name="Lui A."/>
            <person name="MacDonald P.J.P."/>
            <person name="Mehta T."/>
            <person name="Montmayeur A."/>
            <person name="Murphy C."/>
            <person name="Neiman D."/>
            <person name="Pearson M."/>
            <person name="Priest M."/>
            <person name="Roberts A."/>
            <person name="Saif S."/>
            <person name="Shea T."/>
            <person name="Shenoy N."/>
            <person name="Sisk P."/>
            <person name="Stolte C."/>
            <person name="Sykes S."/>
            <person name="White J."/>
            <person name="Yandava C."/>
            <person name="Wortman J."/>
            <person name="Nusbaum C."/>
            <person name="Birren B."/>
        </authorList>
    </citation>
    <scope>NUCLEOTIDE SEQUENCE</scope>
    <source>
        <strain evidence="8">P1A1 Lamole</strain>
    </source>
</reference>
<dbReference type="AlphaFoldDB" id="U5HJM9"/>
<evidence type="ECO:0000313" key="8">
    <source>
        <dbReference type="EMBL" id="KDE02223.1"/>
    </source>
</evidence>
<dbReference type="EMBL" id="AEIJ01001104">
    <property type="status" value="NOT_ANNOTATED_CDS"/>
    <property type="molecule type" value="Genomic_DNA"/>
</dbReference>
<dbReference type="HOGENOM" id="CLU_874924_0_0_1"/>
<keyword evidence="4 6" id="KW-0694">RNA-binding</keyword>
<reference evidence="9" key="4">
    <citation type="submission" date="2015-06" db="UniProtKB">
        <authorList>
            <consortium name="EnsemblFungi"/>
        </authorList>
    </citation>
    <scope>IDENTIFICATION</scope>
</reference>
<proteinExistence type="inferred from homology"/>
<evidence type="ECO:0000256" key="4">
    <source>
        <dbReference type="ARBA" id="ARBA00022884"/>
    </source>
</evidence>
<evidence type="ECO:0000256" key="1">
    <source>
        <dbReference type="ARBA" id="ARBA00004123"/>
    </source>
</evidence>
<gene>
    <name evidence="8" type="ORF">MVLG_07209</name>
</gene>
<accession>U5HJM9</accession>
<comment type="similarity">
    <text evidence="2 6">Belongs to the C1D family.</text>
</comment>
<dbReference type="PANTHER" id="PTHR15341">
    <property type="entry name" value="SUN-COR STEROID HORMONE RECEPTOR CO-REPRESSOR"/>
    <property type="match status" value="1"/>
</dbReference>
<evidence type="ECO:0000256" key="6">
    <source>
        <dbReference type="RuleBase" id="RU368003"/>
    </source>
</evidence>
<reference evidence="10" key="1">
    <citation type="submission" date="2010-11" db="EMBL/GenBank/DDBJ databases">
        <title>The genome sequence of Microbotryum violaceum strain p1A1 Lamole.</title>
        <authorList>
            <person name="Cuomo C."/>
            <person name="Perlin M."/>
            <person name="Young S.K."/>
            <person name="Zeng Q."/>
            <person name="Gargeya S."/>
            <person name="Alvarado L."/>
            <person name="Berlin A."/>
            <person name="Chapman S.B."/>
            <person name="Chen Z."/>
            <person name="Freedman E."/>
            <person name="Gellesch M."/>
            <person name="Goldberg J."/>
            <person name="Griggs A."/>
            <person name="Gujja S."/>
            <person name="Heilman E."/>
            <person name="Heiman D."/>
            <person name="Howarth C."/>
            <person name="Mehta T."/>
            <person name="Neiman D."/>
            <person name="Pearson M."/>
            <person name="Roberts A."/>
            <person name="Saif S."/>
            <person name="Shea T."/>
            <person name="Shenoy N."/>
            <person name="Sisk P."/>
            <person name="Stolte C."/>
            <person name="Sykes S."/>
            <person name="White J."/>
            <person name="Yandava C."/>
            <person name="Haas B."/>
            <person name="Nusbaum C."/>
            <person name="Birren B."/>
        </authorList>
    </citation>
    <scope>NUCLEOTIDE SEQUENCE [LARGE SCALE GENOMIC DNA]</scope>
    <source>
        <strain evidence="10">p1A1 Lamole</strain>
    </source>
</reference>
<name>U5HJM9_USTV1</name>
<feature type="region of interest" description="Disordered" evidence="7">
    <location>
        <begin position="150"/>
        <end position="318"/>
    </location>
</feature>
<dbReference type="STRING" id="683840.U5HJM9"/>
<dbReference type="PANTHER" id="PTHR15341:SF3">
    <property type="entry name" value="NUCLEAR NUCLEIC ACID-BINDING PROTEIN C1D"/>
    <property type="match status" value="1"/>
</dbReference>
<feature type="compositionally biased region" description="Basic and acidic residues" evidence="7">
    <location>
        <begin position="152"/>
        <end position="165"/>
    </location>
</feature>
<dbReference type="GO" id="GO:0003677">
    <property type="term" value="F:DNA binding"/>
    <property type="evidence" value="ECO:0007669"/>
    <property type="project" value="TreeGrafter"/>
</dbReference>
<dbReference type="OMA" id="GDTGNEY"/>
<dbReference type="GO" id="GO:0000178">
    <property type="term" value="C:exosome (RNase complex)"/>
    <property type="evidence" value="ECO:0007669"/>
    <property type="project" value="TreeGrafter"/>
</dbReference>
<comment type="function">
    <text evidence="6">Required for exosome-dependent processing of pre-rRNA and small nucleolar RNA (snRNA) precursors. Involved in processing of 35S pre-rRNA at the A0, A1 and A2 sites.</text>
</comment>
<evidence type="ECO:0000313" key="9">
    <source>
        <dbReference type="EnsemblFungi" id="MVLG_07209T0"/>
    </source>
</evidence>
<dbReference type="Pfam" id="PF04000">
    <property type="entry name" value="Sas10_Utp3"/>
    <property type="match status" value="1"/>
</dbReference>
<evidence type="ECO:0000256" key="5">
    <source>
        <dbReference type="ARBA" id="ARBA00023242"/>
    </source>
</evidence>
<dbReference type="GO" id="GO:0003723">
    <property type="term" value="F:RNA binding"/>
    <property type="evidence" value="ECO:0007669"/>
    <property type="project" value="UniProtKB-UniRule"/>
</dbReference>
<evidence type="ECO:0000256" key="3">
    <source>
        <dbReference type="ARBA" id="ARBA00022552"/>
    </source>
</evidence>
<evidence type="ECO:0000313" key="10">
    <source>
        <dbReference type="Proteomes" id="UP000017200"/>
    </source>
</evidence>
<feature type="compositionally biased region" description="Basic residues" evidence="7">
    <location>
        <begin position="307"/>
        <end position="318"/>
    </location>
</feature>
<dbReference type="InterPro" id="IPR011082">
    <property type="entry name" value="Exosome-assoc_fac/DNA_repair"/>
</dbReference>
<reference evidence="8 10" key="3">
    <citation type="journal article" date="2015" name="BMC Genomics">
        <title>Sex and parasites: genomic and transcriptomic analysis of Microbotryum lychnidis-dioicae, the biotrophic and plant-castrating anther smut fungus.</title>
        <authorList>
            <person name="Perlin M.H."/>
            <person name="Amselem J."/>
            <person name="Fontanillas E."/>
            <person name="Toh S.S."/>
            <person name="Chen Z."/>
            <person name="Goldberg J."/>
            <person name="Duplessis S."/>
            <person name="Henrissat B."/>
            <person name="Young S."/>
            <person name="Zeng Q."/>
            <person name="Aguileta G."/>
            <person name="Petit E."/>
            <person name="Badouin H."/>
            <person name="Andrews J."/>
            <person name="Razeeq D."/>
            <person name="Gabaldon T."/>
            <person name="Quesneville H."/>
            <person name="Giraud T."/>
            <person name="Hood M.E."/>
            <person name="Schultz D.J."/>
            <person name="Cuomo C.A."/>
        </authorList>
    </citation>
    <scope>NUCLEOTIDE SEQUENCE [LARGE SCALE GENOMIC DNA]</scope>
    <source>
        <strain evidence="10">p1A1 Lamole</strain>
        <strain evidence="8">P1A1 Lamole</strain>
    </source>
</reference>
<dbReference type="GO" id="GO:0010468">
    <property type="term" value="P:regulation of gene expression"/>
    <property type="evidence" value="ECO:0007669"/>
    <property type="project" value="TreeGrafter"/>
</dbReference>
<dbReference type="EMBL" id="GL541886">
    <property type="protein sequence ID" value="KDE02223.1"/>
    <property type="molecule type" value="Genomic_DNA"/>
</dbReference>
<evidence type="ECO:0000256" key="7">
    <source>
        <dbReference type="SAM" id="MobiDB-lite"/>
    </source>
</evidence>
<dbReference type="OrthoDB" id="1421013at2759"/>
<feature type="compositionally biased region" description="Basic and acidic residues" evidence="7">
    <location>
        <begin position="189"/>
        <end position="199"/>
    </location>
</feature>
<dbReference type="EnsemblFungi" id="MVLG_07209T0">
    <property type="protein sequence ID" value="MVLG_07209T0"/>
    <property type="gene ID" value="MVLG_07209"/>
</dbReference>
<comment type="subcellular location">
    <subcellularLocation>
        <location evidence="1 6">Nucleus</location>
    </subcellularLocation>
</comment>
<evidence type="ECO:0000256" key="2">
    <source>
        <dbReference type="ARBA" id="ARBA00009154"/>
    </source>
</evidence>
<dbReference type="Proteomes" id="UP000017200">
    <property type="component" value="Unassembled WGS sequence"/>
</dbReference>
<dbReference type="GO" id="GO:0005730">
    <property type="term" value="C:nucleolus"/>
    <property type="evidence" value="ECO:0007669"/>
    <property type="project" value="TreeGrafter"/>
</dbReference>
<keyword evidence="3 6" id="KW-0698">rRNA processing</keyword>